<comment type="catalytic activity">
    <reaction evidence="5">
        <text>octanoyl-[ACP] + L-lysyl-[protein] = N(6)-octanoyl-L-lysyl-[protein] + holo-[ACP] + H(+)</text>
        <dbReference type="Rhea" id="RHEA:17665"/>
        <dbReference type="Rhea" id="RHEA-COMP:9636"/>
        <dbReference type="Rhea" id="RHEA-COMP:9685"/>
        <dbReference type="Rhea" id="RHEA-COMP:9752"/>
        <dbReference type="Rhea" id="RHEA-COMP:9928"/>
        <dbReference type="ChEBI" id="CHEBI:15378"/>
        <dbReference type="ChEBI" id="CHEBI:29969"/>
        <dbReference type="ChEBI" id="CHEBI:64479"/>
        <dbReference type="ChEBI" id="CHEBI:78463"/>
        <dbReference type="ChEBI" id="CHEBI:78809"/>
        <dbReference type="EC" id="2.3.1.181"/>
    </reaction>
</comment>
<comment type="function">
    <text evidence="4 5">Catalyzes the transfer of endogenously produced octanoic acid from octanoyl-acyl-carrier-protein onto the lipoyl domains of lipoate-dependent enzymes. Lipoyl-ACP can also act as a substrate although octanoyl-ACP is likely to be the physiological substrate.</text>
</comment>
<dbReference type="PANTHER" id="PTHR10993:SF7">
    <property type="entry name" value="LIPOYLTRANSFERASE 2, MITOCHONDRIAL-RELATED"/>
    <property type="match status" value="1"/>
</dbReference>
<organism evidence="10 11">
    <name type="scientific">Caminibacter pacificus</name>
    <dbReference type="NCBI Taxonomy" id="1424653"/>
    <lineage>
        <taxon>Bacteria</taxon>
        <taxon>Pseudomonadati</taxon>
        <taxon>Campylobacterota</taxon>
        <taxon>Epsilonproteobacteria</taxon>
        <taxon>Nautiliales</taxon>
        <taxon>Nautiliaceae</taxon>
        <taxon>Caminibacter</taxon>
    </lineage>
</organism>
<evidence type="ECO:0000313" key="11">
    <source>
        <dbReference type="Proteomes" id="UP000272781"/>
    </source>
</evidence>
<evidence type="ECO:0000256" key="7">
    <source>
        <dbReference type="PIRSR" id="PIRSR016262-3"/>
    </source>
</evidence>
<dbReference type="Proteomes" id="UP000272781">
    <property type="component" value="Unassembled WGS sequence"/>
</dbReference>
<feature type="active site" description="Acyl-thioester intermediate" evidence="6">
    <location>
        <position position="157"/>
    </location>
</feature>
<dbReference type="EMBL" id="CP027432">
    <property type="protein sequence ID" value="QCI28260.1"/>
    <property type="molecule type" value="Genomic_DNA"/>
</dbReference>
<dbReference type="EMBL" id="RJVK01000001">
    <property type="protein sequence ID" value="ROR41025.1"/>
    <property type="molecule type" value="Genomic_DNA"/>
</dbReference>
<dbReference type="AlphaFoldDB" id="A0AAJ4RE21"/>
<evidence type="ECO:0000256" key="5">
    <source>
        <dbReference type="PIRNR" id="PIRNR016262"/>
    </source>
</evidence>
<accession>A0AAJ4RE21</accession>
<dbReference type="InterPro" id="IPR000544">
    <property type="entry name" value="Octanoyltransferase"/>
</dbReference>
<dbReference type="PROSITE" id="PS51733">
    <property type="entry name" value="BPL_LPL_CATALYTIC"/>
    <property type="match status" value="1"/>
</dbReference>
<reference evidence="12" key="1">
    <citation type="submission" date="2018-03" db="EMBL/GenBank/DDBJ databases">
        <title>A comparative analysis of the Nautiliaceae.</title>
        <authorList>
            <person name="Grosche A."/>
            <person name="Smedile F."/>
            <person name="Vetriani C."/>
        </authorList>
    </citation>
    <scope>NUCLEOTIDE SEQUENCE [LARGE SCALE GENOMIC DNA]</scope>
    <source>
        <strain evidence="12">TB6</strain>
    </source>
</reference>
<evidence type="ECO:0000313" key="9">
    <source>
        <dbReference type="EMBL" id="QCI28260.1"/>
    </source>
</evidence>
<dbReference type="EC" id="2.3.1.181" evidence="5"/>
<dbReference type="Pfam" id="PF21948">
    <property type="entry name" value="LplA-B_cat"/>
    <property type="match status" value="1"/>
</dbReference>
<feature type="site" description="Lowers pKa of active site Cys" evidence="7">
    <location>
        <position position="123"/>
    </location>
</feature>
<evidence type="ECO:0000256" key="1">
    <source>
        <dbReference type="ARBA" id="ARBA00004821"/>
    </source>
</evidence>
<feature type="domain" description="BPL/LPL catalytic" evidence="8">
    <location>
        <begin position="27"/>
        <end position="195"/>
    </location>
</feature>
<name>A0AAJ4RE21_9BACT</name>
<proteinExistence type="inferred from homology"/>
<dbReference type="RefSeq" id="WP_123351924.1">
    <property type="nucleotide sequence ID" value="NZ_CP027432.2"/>
</dbReference>
<evidence type="ECO:0000256" key="3">
    <source>
        <dbReference type="ARBA" id="ARBA00023315"/>
    </source>
</evidence>
<keyword evidence="12" id="KW-1185">Reference proteome</keyword>
<dbReference type="SUPFAM" id="SSF55681">
    <property type="entry name" value="Class II aaRS and biotin synthetases"/>
    <property type="match status" value="1"/>
</dbReference>
<evidence type="ECO:0000259" key="8">
    <source>
        <dbReference type="PROSITE" id="PS51733"/>
    </source>
</evidence>
<evidence type="ECO:0000313" key="10">
    <source>
        <dbReference type="EMBL" id="ROR41025.1"/>
    </source>
</evidence>
<comment type="pathway">
    <text evidence="1 5">Protein modification; protein lipoylation via endogenous pathway; protein N(6)-(lipoyl)lysine from octanoyl-[acyl-carrier-protein]: step 1/2.</text>
</comment>
<comment type="similarity">
    <text evidence="5">Belongs to the LipB family.</text>
</comment>
<evidence type="ECO:0000256" key="6">
    <source>
        <dbReference type="PIRSR" id="PIRSR016262-1"/>
    </source>
</evidence>
<gene>
    <name evidence="9" type="ORF">C6V80_04600</name>
    <name evidence="10" type="ORF">EDC58_0509</name>
</gene>
<dbReference type="InterPro" id="IPR045864">
    <property type="entry name" value="aa-tRNA-synth_II/BPL/LPL"/>
</dbReference>
<dbReference type="PIRSF" id="PIRSF016262">
    <property type="entry name" value="LPLase"/>
    <property type="match status" value="1"/>
</dbReference>
<keyword evidence="3 5" id="KW-0012">Acyltransferase</keyword>
<keyword evidence="2 5" id="KW-0808">Transferase</keyword>
<reference evidence="9" key="3">
    <citation type="submission" date="2019-06" db="EMBL/GenBank/DDBJ databases">
        <title>A comparative analysis of the Nautiliaceae.</title>
        <authorList>
            <person name="Grosche A."/>
            <person name="Smedile F."/>
            <person name="Vetriani C."/>
        </authorList>
    </citation>
    <scope>NUCLEOTIDE SEQUENCE</scope>
    <source>
        <strain evidence="9">TB6</strain>
    </source>
</reference>
<sequence length="201" mass="23482">MEKQFSEINFKDLGLIEYEKFLKIQEKLTPLNQNFLLFATHYPVFTVGESEAKAFPFAVPVKRGGSITYFDEGTLMLYFIFNVKSPPLFFKKVRLVLNRFFSNFNLPIYYDKNRPGYYIQNRKIASLGFSYIKNRSNHGVSIHLNPNLTTFNQIRPCNLSQVKATSLYNEGVYINQETAKEMLKEYIKEVFYETKSKGSLI</sequence>
<dbReference type="PANTHER" id="PTHR10993">
    <property type="entry name" value="OCTANOYLTRANSFERASE"/>
    <property type="match status" value="1"/>
</dbReference>
<evidence type="ECO:0000256" key="4">
    <source>
        <dbReference type="ARBA" id="ARBA00024732"/>
    </source>
</evidence>
<dbReference type="Gene3D" id="3.30.930.10">
    <property type="entry name" value="Bira Bifunctional Protein, Domain 2"/>
    <property type="match status" value="1"/>
</dbReference>
<dbReference type="GO" id="GO:0009249">
    <property type="term" value="P:protein lipoylation"/>
    <property type="evidence" value="ECO:0007669"/>
    <property type="project" value="InterPro"/>
</dbReference>
<dbReference type="GO" id="GO:0033819">
    <property type="term" value="F:lipoyl(octanoyl) transferase activity"/>
    <property type="evidence" value="ECO:0007669"/>
    <property type="project" value="UniProtKB-EC"/>
</dbReference>
<evidence type="ECO:0000313" key="12">
    <source>
        <dbReference type="Proteomes" id="UP000298805"/>
    </source>
</evidence>
<reference evidence="10 11" key="2">
    <citation type="submission" date="2018-11" db="EMBL/GenBank/DDBJ databases">
        <title>Genomic Encyclopedia of Type Strains, Phase IV (KMG-IV): sequencing the most valuable type-strain genomes for metagenomic binning, comparative biology and taxonomic classification.</title>
        <authorList>
            <person name="Goeker M."/>
        </authorList>
    </citation>
    <scope>NUCLEOTIDE SEQUENCE [LARGE SCALE GENOMIC DNA]</scope>
    <source>
        <strain evidence="10 11">DSM 27783</strain>
    </source>
</reference>
<dbReference type="Proteomes" id="UP000298805">
    <property type="component" value="Chromosome"/>
</dbReference>
<protein>
    <recommendedName>
        <fullName evidence="5">Octanoyltransferase</fullName>
        <ecNumber evidence="5">2.3.1.181</ecNumber>
    </recommendedName>
</protein>
<evidence type="ECO:0000256" key="2">
    <source>
        <dbReference type="ARBA" id="ARBA00022679"/>
    </source>
</evidence>
<dbReference type="InterPro" id="IPR004143">
    <property type="entry name" value="BPL_LPL_catalytic"/>
</dbReference>